<evidence type="ECO:0000259" key="2">
    <source>
        <dbReference type="Pfam" id="PF25534"/>
    </source>
</evidence>
<accession>A0AAD5S357</accession>
<organism evidence="3 4">
    <name type="scientific">Rhizophlyctis rosea</name>
    <dbReference type="NCBI Taxonomy" id="64517"/>
    <lineage>
        <taxon>Eukaryota</taxon>
        <taxon>Fungi</taxon>
        <taxon>Fungi incertae sedis</taxon>
        <taxon>Chytridiomycota</taxon>
        <taxon>Chytridiomycota incertae sedis</taxon>
        <taxon>Chytridiomycetes</taxon>
        <taxon>Rhizophlyctidales</taxon>
        <taxon>Rhizophlyctidaceae</taxon>
        <taxon>Rhizophlyctis</taxon>
    </lineage>
</organism>
<feature type="compositionally biased region" description="Low complexity" evidence="1">
    <location>
        <begin position="252"/>
        <end position="262"/>
    </location>
</feature>
<comment type="caution">
    <text evidence="3">The sequence shown here is derived from an EMBL/GenBank/DDBJ whole genome shotgun (WGS) entry which is preliminary data.</text>
</comment>
<dbReference type="AlphaFoldDB" id="A0AAD5S357"/>
<evidence type="ECO:0000256" key="1">
    <source>
        <dbReference type="SAM" id="MobiDB-lite"/>
    </source>
</evidence>
<evidence type="ECO:0000313" key="3">
    <source>
        <dbReference type="EMBL" id="KAJ3039795.1"/>
    </source>
</evidence>
<dbReference type="InterPro" id="IPR057678">
    <property type="entry name" value="DUF7918"/>
</dbReference>
<protein>
    <recommendedName>
        <fullName evidence="2">DUF7918 domain-containing protein</fullName>
    </recommendedName>
</protein>
<sequence>MYDPNRKIRCEVVVNDQPLEEYQTEVDGSNVTCWIVAEEGKKYEVRVTNERHRCTGRNALSSGLYIDGHKKPVTGKRLSYRKTATMTGQRIDKRSKKPFLFGRLVTSAANEDSSSEQNISLLSSIQVKVWKVKETGRTIKSKIRRPNIGTTVNEKAATKNKGLCNSATVNQTITLSVNARLGDPVPARLRSKRKPIVEGFQDDPYVTFTFKYRSCETLEALEIIPLTTAHNQAPGPLNAPPQEASDAMITDSSGSTGSQQIQSSQAQSLYLAAQTLSQDERADLIARLKDEDKGTVKREVDDGVEVVHVRKRPKFSKADNLVVDLTGDD</sequence>
<reference evidence="3" key="1">
    <citation type="submission" date="2020-05" db="EMBL/GenBank/DDBJ databases">
        <title>Phylogenomic resolution of chytrid fungi.</title>
        <authorList>
            <person name="Stajich J.E."/>
            <person name="Amses K."/>
            <person name="Simmons R."/>
            <person name="Seto K."/>
            <person name="Myers J."/>
            <person name="Bonds A."/>
            <person name="Quandt C.A."/>
            <person name="Barry K."/>
            <person name="Liu P."/>
            <person name="Grigoriev I."/>
            <person name="Longcore J.E."/>
            <person name="James T.Y."/>
        </authorList>
    </citation>
    <scope>NUCLEOTIDE SEQUENCE</scope>
    <source>
        <strain evidence="3">JEL0318</strain>
    </source>
</reference>
<feature type="region of interest" description="Disordered" evidence="1">
    <location>
        <begin position="230"/>
        <end position="262"/>
    </location>
</feature>
<dbReference type="Pfam" id="PF25534">
    <property type="entry name" value="DUF7918"/>
    <property type="match status" value="1"/>
</dbReference>
<feature type="domain" description="DUF7918" evidence="2">
    <location>
        <begin position="8"/>
        <end position="225"/>
    </location>
</feature>
<name>A0AAD5S357_9FUNG</name>
<evidence type="ECO:0000313" key="4">
    <source>
        <dbReference type="Proteomes" id="UP001212841"/>
    </source>
</evidence>
<keyword evidence="4" id="KW-1185">Reference proteome</keyword>
<dbReference type="PANTHER" id="PTHR36223">
    <property type="entry name" value="BETA-LACTAMASE-TYPE TRANSPEPTIDASE FOLD DOMAIN CONTAINING PROTEIN"/>
    <property type="match status" value="1"/>
</dbReference>
<dbReference type="Proteomes" id="UP001212841">
    <property type="component" value="Unassembled WGS sequence"/>
</dbReference>
<dbReference type="PANTHER" id="PTHR36223:SF1">
    <property type="entry name" value="TRANSCRIPTION ELONGATION FACTOR EAF N-TERMINAL DOMAIN-CONTAINING PROTEIN"/>
    <property type="match status" value="1"/>
</dbReference>
<gene>
    <name evidence="3" type="ORF">HK097_002736</name>
</gene>
<proteinExistence type="predicted"/>
<dbReference type="EMBL" id="JADGJD010001605">
    <property type="protein sequence ID" value="KAJ3039795.1"/>
    <property type="molecule type" value="Genomic_DNA"/>
</dbReference>